<sequence>MSFTTFYHAYLYKMYDTPALTVFLCVLAAAFSATHAVRYNITIAATNSTGGTRFQNEIGTNFTVETMVSATGFIWDTFNETVPEDRRNWTTVHFFYEDTQLLAYTSGDEIHFNAGYFGKYEGNVTGEFAGVLYHEMTHVWQWDGNGATPTGLIEGIADYVRLKAGYVPSHWVKAGAGDRWDQGYDVTAWFLDYCNGLRDGFVAKLNKKMRTNYTEDYFVELLGKGVDQLWQDYKANYAPVPAIAASSG</sequence>
<evidence type="ECO:0000313" key="2">
    <source>
        <dbReference type="Proteomes" id="UP001057402"/>
    </source>
</evidence>
<reference evidence="2" key="1">
    <citation type="journal article" date="2023" name="Front. Plant Sci.">
        <title>Chromosomal-level genome assembly of Melastoma candidum provides insights into trichome evolution.</title>
        <authorList>
            <person name="Zhong Y."/>
            <person name="Wu W."/>
            <person name="Sun C."/>
            <person name="Zou P."/>
            <person name="Liu Y."/>
            <person name="Dai S."/>
            <person name="Zhou R."/>
        </authorList>
    </citation>
    <scope>NUCLEOTIDE SEQUENCE [LARGE SCALE GENOMIC DNA]</scope>
</reference>
<keyword evidence="2" id="KW-1185">Reference proteome</keyword>
<organism evidence="1 2">
    <name type="scientific">Melastoma candidum</name>
    <dbReference type="NCBI Taxonomy" id="119954"/>
    <lineage>
        <taxon>Eukaryota</taxon>
        <taxon>Viridiplantae</taxon>
        <taxon>Streptophyta</taxon>
        <taxon>Embryophyta</taxon>
        <taxon>Tracheophyta</taxon>
        <taxon>Spermatophyta</taxon>
        <taxon>Magnoliopsida</taxon>
        <taxon>eudicotyledons</taxon>
        <taxon>Gunneridae</taxon>
        <taxon>Pentapetalae</taxon>
        <taxon>rosids</taxon>
        <taxon>malvids</taxon>
        <taxon>Myrtales</taxon>
        <taxon>Melastomataceae</taxon>
        <taxon>Melastomatoideae</taxon>
        <taxon>Melastomateae</taxon>
        <taxon>Melastoma</taxon>
    </lineage>
</organism>
<proteinExistence type="predicted"/>
<dbReference type="EMBL" id="CM042883">
    <property type="protein sequence ID" value="KAI4375557.1"/>
    <property type="molecule type" value="Genomic_DNA"/>
</dbReference>
<name>A0ACB9RAS2_9MYRT</name>
<dbReference type="Proteomes" id="UP001057402">
    <property type="component" value="Chromosome 4"/>
</dbReference>
<evidence type="ECO:0000313" key="1">
    <source>
        <dbReference type="EMBL" id="KAI4375557.1"/>
    </source>
</evidence>
<comment type="caution">
    <text evidence="1">The sequence shown here is derived from an EMBL/GenBank/DDBJ whole genome shotgun (WGS) entry which is preliminary data.</text>
</comment>
<protein>
    <submittedName>
        <fullName evidence="1">Uncharacterized protein</fullName>
    </submittedName>
</protein>
<accession>A0ACB9RAS2</accession>
<gene>
    <name evidence="1" type="ORF">MLD38_013413</name>
</gene>